<keyword evidence="2 8" id="KW-0813">Transport</keyword>
<comment type="similarity">
    <text evidence="8">Belongs to the ATPase delta chain family.</text>
</comment>
<evidence type="ECO:0000313" key="10">
    <source>
        <dbReference type="Proteomes" id="UP000214588"/>
    </source>
</evidence>
<evidence type="ECO:0000256" key="1">
    <source>
        <dbReference type="ARBA" id="ARBA00004370"/>
    </source>
</evidence>
<keyword evidence="10" id="KW-1185">Reference proteome</keyword>
<reference evidence="9 10" key="1">
    <citation type="submission" date="2017-06" db="EMBL/GenBank/DDBJ databases">
        <title>Draft Genome Sequence of Natranaerobius trueperi halophilic, alkalithermophilic bacteria from soda lakes.</title>
        <authorList>
            <person name="Zhao B."/>
        </authorList>
    </citation>
    <scope>NUCLEOTIDE SEQUENCE [LARGE SCALE GENOMIC DNA]</scope>
    <source>
        <strain evidence="9 10">DSM 18760</strain>
    </source>
</reference>
<evidence type="ECO:0000256" key="8">
    <source>
        <dbReference type="HAMAP-Rule" id="MF_01416"/>
    </source>
</evidence>
<keyword evidence="6 8" id="KW-0139">CF(1)</keyword>
<keyword evidence="7 8" id="KW-0066">ATP synthesis</keyword>
<evidence type="ECO:0000256" key="5">
    <source>
        <dbReference type="ARBA" id="ARBA00023136"/>
    </source>
</evidence>
<dbReference type="InterPro" id="IPR000711">
    <property type="entry name" value="ATPase_OSCP/dsu"/>
</dbReference>
<dbReference type="AlphaFoldDB" id="A0A226C005"/>
<dbReference type="GO" id="GO:0005886">
    <property type="term" value="C:plasma membrane"/>
    <property type="evidence" value="ECO:0007669"/>
    <property type="project" value="UniProtKB-SubCell"/>
</dbReference>
<dbReference type="InterPro" id="IPR026015">
    <property type="entry name" value="ATP_synth_OSCP/delta_N_sf"/>
</dbReference>
<dbReference type="PROSITE" id="PS00389">
    <property type="entry name" value="ATPASE_DELTA"/>
    <property type="match status" value="1"/>
</dbReference>
<evidence type="ECO:0000313" key="9">
    <source>
        <dbReference type="EMBL" id="OWZ84603.1"/>
    </source>
</evidence>
<dbReference type="EMBL" id="NIQC01000003">
    <property type="protein sequence ID" value="OWZ84603.1"/>
    <property type="molecule type" value="Genomic_DNA"/>
</dbReference>
<name>A0A226C005_9FIRM</name>
<dbReference type="Proteomes" id="UP000214588">
    <property type="component" value="Unassembled WGS sequence"/>
</dbReference>
<dbReference type="Gene3D" id="1.10.520.20">
    <property type="entry name" value="N-terminal domain of the delta subunit of the F1F0-ATP synthase"/>
    <property type="match status" value="1"/>
</dbReference>
<dbReference type="SUPFAM" id="SSF47928">
    <property type="entry name" value="N-terminal domain of the delta subunit of the F1F0-ATP synthase"/>
    <property type="match status" value="1"/>
</dbReference>
<comment type="caution">
    <text evidence="9">The sequence shown here is derived from an EMBL/GenBank/DDBJ whole genome shotgun (WGS) entry which is preliminary data.</text>
</comment>
<evidence type="ECO:0000256" key="7">
    <source>
        <dbReference type="ARBA" id="ARBA00023310"/>
    </source>
</evidence>
<dbReference type="NCBIfam" id="TIGR01145">
    <property type="entry name" value="ATP_synt_delta"/>
    <property type="match status" value="1"/>
</dbReference>
<keyword evidence="5 8" id="KW-0472">Membrane</keyword>
<dbReference type="GO" id="GO:0046933">
    <property type="term" value="F:proton-transporting ATP synthase activity, rotational mechanism"/>
    <property type="evidence" value="ECO:0007669"/>
    <property type="project" value="UniProtKB-UniRule"/>
</dbReference>
<keyword evidence="3 8" id="KW-0375">Hydrogen ion transport</keyword>
<comment type="function">
    <text evidence="8">F(1)F(0) ATP synthase produces ATP from ADP in the presence of a proton or sodium gradient. F-type ATPases consist of two structural domains, F(1) containing the extramembraneous catalytic core and F(0) containing the membrane proton channel, linked together by a central stalk and a peripheral stalk. During catalysis, ATP synthesis in the catalytic domain of F(1) is coupled via a rotary mechanism of the central stalk subunits to proton translocation.</text>
</comment>
<gene>
    <name evidence="8" type="primary">atpH</name>
    <name evidence="9" type="ORF">CDO51_02250</name>
</gene>
<accession>A0A226C005</accession>
<evidence type="ECO:0000256" key="3">
    <source>
        <dbReference type="ARBA" id="ARBA00022781"/>
    </source>
</evidence>
<dbReference type="OrthoDB" id="9802471at2"/>
<dbReference type="InterPro" id="IPR020781">
    <property type="entry name" value="ATPase_OSCP/d_CS"/>
</dbReference>
<sequence length="179" mass="20529">MSIASRYAEALFQLSKEEERLAEVSDSFSALIESISDNDDFFQIVSHPLMDINEKKQLIQELTEQLEPEFQNFMMVVIDNKREKDLFDMYESFSRLVREEQNITLCEIRTATNLDDEDINSLSQTLSELSSGEVEIETTIDKSIIGGIVVKIGDQVFDYSIKGQLNNLREQLQKTTITS</sequence>
<evidence type="ECO:0000256" key="4">
    <source>
        <dbReference type="ARBA" id="ARBA00023065"/>
    </source>
</evidence>
<dbReference type="PANTHER" id="PTHR11910">
    <property type="entry name" value="ATP SYNTHASE DELTA CHAIN"/>
    <property type="match status" value="1"/>
</dbReference>
<keyword evidence="4 8" id="KW-0406">Ion transport</keyword>
<comment type="subcellular location">
    <subcellularLocation>
        <location evidence="8">Cell membrane</location>
        <topology evidence="8">Peripheral membrane protein</topology>
    </subcellularLocation>
    <subcellularLocation>
        <location evidence="1">Membrane</location>
    </subcellularLocation>
</comment>
<comment type="function">
    <text evidence="8">This protein is part of the stalk that links CF(0) to CF(1). It either transmits conformational changes from CF(0) to CF(1) or is implicated in proton conduction.</text>
</comment>
<evidence type="ECO:0000256" key="2">
    <source>
        <dbReference type="ARBA" id="ARBA00022448"/>
    </source>
</evidence>
<dbReference type="HAMAP" id="MF_01416">
    <property type="entry name" value="ATP_synth_delta_bact"/>
    <property type="match status" value="1"/>
</dbReference>
<dbReference type="PRINTS" id="PR00125">
    <property type="entry name" value="ATPASEDELTA"/>
</dbReference>
<dbReference type="Pfam" id="PF00213">
    <property type="entry name" value="OSCP"/>
    <property type="match status" value="1"/>
</dbReference>
<dbReference type="RefSeq" id="WP_089022673.1">
    <property type="nucleotide sequence ID" value="NZ_NIQC01000003.1"/>
</dbReference>
<dbReference type="GO" id="GO:0045259">
    <property type="term" value="C:proton-transporting ATP synthase complex"/>
    <property type="evidence" value="ECO:0007669"/>
    <property type="project" value="UniProtKB-KW"/>
</dbReference>
<keyword evidence="8" id="KW-1003">Cell membrane</keyword>
<organism evidence="9 10">
    <name type="scientific">Natranaerobius trueperi</name>
    <dbReference type="NCBI Taxonomy" id="759412"/>
    <lineage>
        <taxon>Bacteria</taxon>
        <taxon>Bacillati</taxon>
        <taxon>Bacillota</taxon>
        <taxon>Clostridia</taxon>
        <taxon>Natranaerobiales</taxon>
        <taxon>Natranaerobiaceae</taxon>
        <taxon>Natranaerobius</taxon>
    </lineage>
</organism>
<evidence type="ECO:0000256" key="6">
    <source>
        <dbReference type="ARBA" id="ARBA00023196"/>
    </source>
</evidence>
<proteinExistence type="inferred from homology"/>
<protein>
    <recommendedName>
        <fullName evidence="8">ATP synthase subunit delta</fullName>
    </recommendedName>
    <alternativeName>
        <fullName evidence="8">ATP synthase F(1) sector subunit delta</fullName>
    </alternativeName>
    <alternativeName>
        <fullName evidence="8">F-type ATPase subunit delta</fullName>
        <shortName evidence="8">F-ATPase subunit delta</shortName>
    </alternativeName>
</protein>